<keyword evidence="3" id="KW-0520">NAD</keyword>
<comment type="caution">
    <text evidence="6">The sequence shown here is derived from an EMBL/GenBank/DDBJ whole genome shotgun (WGS) entry which is preliminary data.</text>
</comment>
<reference evidence="6 7" key="1">
    <citation type="submission" date="2018-08" db="EMBL/GenBank/DDBJ databases">
        <title>Jishengella sp. nov., isolated from a root of Azadirachta indica A. Juss. var. siamensis Valenton.</title>
        <authorList>
            <person name="Kuncharoen N."/>
            <person name="Tanasupawat S."/>
            <person name="Kudo T."/>
            <person name="Ohkuma M."/>
        </authorList>
    </citation>
    <scope>NUCLEOTIDE SEQUENCE [LARGE SCALE GENOMIC DNA]</scope>
    <source>
        <strain evidence="6 7">AZ1-13</strain>
    </source>
</reference>
<evidence type="ECO:0000256" key="1">
    <source>
        <dbReference type="ARBA" id="ARBA00006601"/>
    </source>
</evidence>
<dbReference type="InterPro" id="IPR028359">
    <property type="entry name" value="UDP_ManNAc/GlcNAc_DH"/>
</dbReference>
<dbReference type="SMART" id="SM00984">
    <property type="entry name" value="UDPG_MGDP_dh_C"/>
    <property type="match status" value="1"/>
</dbReference>
<dbReference type="PIRSF" id="PIRSF000124">
    <property type="entry name" value="UDPglc_GDPman_dh"/>
    <property type="match status" value="1"/>
</dbReference>
<dbReference type="Pfam" id="PF00984">
    <property type="entry name" value="UDPG_MGDP_dh"/>
    <property type="match status" value="1"/>
</dbReference>
<dbReference type="SUPFAM" id="SSF48179">
    <property type="entry name" value="6-phosphogluconate dehydrogenase C-terminal domain-like"/>
    <property type="match status" value="1"/>
</dbReference>
<feature type="domain" description="UDP-glucose/GDP-mannose dehydrogenase C-terminal" evidence="5">
    <location>
        <begin position="328"/>
        <end position="431"/>
    </location>
</feature>
<dbReference type="Proteomes" id="UP000283832">
    <property type="component" value="Unassembled WGS sequence"/>
</dbReference>
<dbReference type="GO" id="GO:0016628">
    <property type="term" value="F:oxidoreductase activity, acting on the CH-CH group of donors, NAD or NADP as acceptor"/>
    <property type="evidence" value="ECO:0007669"/>
    <property type="project" value="InterPro"/>
</dbReference>
<dbReference type="InterPro" id="IPR014027">
    <property type="entry name" value="UDP-Glc/GDP-Man_DH_C"/>
</dbReference>
<dbReference type="SUPFAM" id="SSF52413">
    <property type="entry name" value="UDP-glucose/GDP-mannose dehydrogenase C-terminal domain"/>
    <property type="match status" value="1"/>
</dbReference>
<evidence type="ECO:0000313" key="7">
    <source>
        <dbReference type="Proteomes" id="UP000283832"/>
    </source>
</evidence>
<dbReference type="Pfam" id="PF03720">
    <property type="entry name" value="UDPG_MGDP_dh_C"/>
    <property type="match status" value="1"/>
</dbReference>
<evidence type="ECO:0000313" key="6">
    <source>
        <dbReference type="EMBL" id="RIV40314.1"/>
    </source>
</evidence>
<dbReference type="SUPFAM" id="SSF51735">
    <property type="entry name" value="NAD(P)-binding Rossmann-fold domains"/>
    <property type="match status" value="1"/>
</dbReference>
<keyword evidence="2" id="KW-0560">Oxidoreductase</keyword>
<protein>
    <submittedName>
        <fullName evidence="6">Nucleotide sugar dehydrogenase</fullName>
    </submittedName>
</protein>
<evidence type="ECO:0000256" key="3">
    <source>
        <dbReference type="ARBA" id="ARBA00023027"/>
    </source>
</evidence>
<dbReference type="AlphaFoldDB" id="A0A418MZC6"/>
<evidence type="ECO:0000256" key="4">
    <source>
        <dbReference type="PIRNR" id="PIRNR000124"/>
    </source>
</evidence>
<gene>
    <name evidence="6" type="ORF">D2L64_05590</name>
</gene>
<dbReference type="InterPro" id="IPR017476">
    <property type="entry name" value="UDP-Glc/GDP-Man"/>
</dbReference>
<dbReference type="InterPro" id="IPR008927">
    <property type="entry name" value="6-PGluconate_DH-like_C_sf"/>
</dbReference>
<sequence length="447" mass="46686">MTHPTFPRPWTPADGPDGPVAVIGLGYVGLTLAVSLARAGVSVVGVEADPKTRAALRAGTPALFEPGVDELLRSLPADRLTVTDTLAGVTPSAIVICVGTPLDTGTGRPDLRHFTAAAETAAAATTADTLVVVRSTVPVGTTRRVLLPLLRARVDEPLLAFCPERTIQGRALAELASLPQVVGGLDDRSTDRARRLFARLTPEQVGTADLETAELVKLACNAHTDLLYGFGNELAMIAEAVGVDATEVIAAANLNYPRPDLARPGFVGGSCLTKDPYLLMYSAGTAGYHPPLVAAARAVNEQVPHLVTERVLKALAATGRVPADAKVLVCGMAYKGRPETDDVRGSAATVVADGLRERVRLLAGHDYLVSDTVTAGLGYVPTSLADGLAGADALVLLVDHPRYRAEIDAALLRRTMNRPALVVDVWGDLASSLSGVAEVDYRGLGRG</sequence>
<dbReference type="GO" id="GO:0051287">
    <property type="term" value="F:NAD binding"/>
    <property type="evidence" value="ECO:0007669"/>
    <property type="project" value="InterPro"/>
</dbReference>
<dbReference type="Pfam" id="PF03721">
    <property type="entry name" value="UDPG_MGDP_dh_N"/>
    <property type="match status" value="1"/>
</dbReference>
<accession>A0A418MZC6</accession>
<dbReference type="InterPro" id="IPR036220">
    <property type="entry name" value="UDP-Glc/GDP-Man_DH_C_sf"/>
</dbReference>
<evidence type="ECO:0000256" key="2">
    <source>
        <dbReference type="ARBA" id="ARBA00023002"/>
    </source>
</evidence>
<dbReference type="GO" id="GO:0016616">
    <property type="term" value="F:oxidoreductase activity, acting on the CH-OH group of donors, NAD or NADP as acceptor"/>
    <property type="evidence" value="ECO:0007669"/>
    <property type="project" value="InterPro"/>
</dbReference>
<dbReference type="Gene3D" id="3.40.50.720">
    <property type="entry name" value="NAD(P)-binding Rossmann-like Domain"/>
    <property type="match status" value="2"/>
</dbReference>
<dbReference type="PANTHER" id="PTHR43491:SF2">
    <property type="entry name" value="UDP-N-ACETYL-D-MANNOSAMINE DEHYDROGENASE"/>
    <property type="match status" value="1"/>
</dbReference>
<name>A0A418MZC6_9ACTN</name>
<organism evidence="6 7">
    <name type="scientific">Micromonospora radicis</name>
    <dbReference type="NCBI Taxonomy" id="1894971"/>
    <lineage>
        <taxon>Bacteria</taxon>
        <taxon>Bacillati</taxon>
        <taxon>Actinomycetota</taxon>
        <taxon>Actinomycetes</taxon>
        <taxon>Micromonosporales</taxon>
        <taxon>Micromonosporaceae</taxon>
        <taxon>Micromonospora</taxon>
    </lineage>
</organism>
<dbReference type="RefSeq" id="WP_119573608.1">
    <property type="nucleotide sequence ID" value="NZ_QXEC01000003.1"/>
</dbReference>
<dbReference type="GO" id="GO:0000271">
    <property type="term" value="P:polysaccharide biosynthetic process"/>
    <property type="evidence" value="ECO:0007669"/>
    <property type="project" value="InterPro"/>
</dbReference>
<dbReference type="EMBL" id="QXEC01000003">
    <property type="protein sequence ID" value="RIV40314.1"/>
    <property type="molecule type" value="Genomic_DNA"/>
</dbReference>
<dbReference type="InterPro" id="IPR036291">
    <property type="entry name" value="NAD(P)-bd_dom_sf"/>
</dbReference>
<dbReference type="PANTHER" id="PTHR43491">
    <property type="entry name" value="UDP-N-ACETYL-D-MANNOSAMINE DEHYDROGENASE"/>
    <property type="match status" value="1"/>
</dbReference>
<dbReference type="PIRSF" id="PIRSF500136">
    <property type="entry name" value="UDP_ManNAc_DH"/>
    <property type="match status" value="1"/>
</dbReference>
<dbReference type="NCBIfam" id="TIGR03026">
    <property type="entry name" value="NDP-sugDHase"/>
    <property type="match status" value="1"/>
</dbReference>
<dbReference type="OrthoDB" id="5193947at2"/>
<proteinExistence type="inferred from homology"/>
<comment type="similarity">
    <text evidence="1 4">Belongs to the UDP-glucose/GDP-mannose dehydrogenase family.</text>
</comment>
<dbReference type="InterPro" id="IPR014026">
    <property type="entry name" value="UDP-Glc/GDP-Man_DH_dimer"/>
</dbReference>
<dbReference type="InterPro" id="IPR001732">
    <property type="entry name" value="UDP-Glc/GDP-Man_DH_N"/>
</dbReference>
<evidence type="ECO:0000259" key="5">
    <source>
        <dbReference type="SMART" id="SM00984"/>
    </source>
</evidence>
<keyword evidence="7" id="KW-1185">Reference proteome</keyword>